<name>A0ABQ0VRL9_9BACI</name>
<dbReference type="EMBL" id="BJWJ01000005">
    <property type="protein sequence ID" value="GEM03822.1"/>
    <property type="molecule type" value="Genomic_DNA"/>
</dbReference>
<accession>A0ABQ0VRL9</accession>
<keyword evidence="1" id="KW-0472">Membrane</keyword>
<dbReference type="Proteomes" id="UP000321773">
    <property type="component" value="Unassembled WGS sequence"/>
</dbReference>
<gene>
    <name evidence="2" type="ORF">HMI01_08100</name>
</gene>
<keyword evidence="1" id="KW-1133">Transmembrane helix</keyword>
<keyword evidence="3" id="KW-1185">Reference proteome</keyword>
<evidence type="ECO:0000256" key="1">
    <source>
        <dbReference type="SAM" id="Phobius"/>
    </source>
</evidence>
<comment type="caution">
    <text evidence="2">The sequence shown here is derived from an EMBL/GenBank/DDBJ whole genome shotgun (WGS) entry which is preliminary data.</text>
</comment>
<evidence type="ECO:0000313" key="3">
    <source>
        <dbReference type="Proteomes" id="UP000321773"/>
    </source>
</evidence>
<protein>
    <submittedName>
        <fullName evidence="2">Uncharacterized protein</fullName>
    </submittedName>
</protein>
<reference evidence="2 3" key="1">
    <citation type="submission" date="2019-07" db="EMBL/GenBank/DDBJ databases">
        <title>Whole genome shotgun sequence of Halolactibacillus miurensis NBRC 100873.</title>
        <authorList>
            <person name="Hosoyama A."/>
            <person name="Uohara A."/>
            <person name="Ohji S."/>
            <person name="Ichikawa N."/>
        </authorList>
    </citation>
    <scope>NUCLEOTIDE SEQUENCE [LARGE SCALE GENOMIC DNA]</scope>
    <source>
        <strain evidence="2 3">NBRC 100873</strain>
    </source>
</reference>
<sequence length="62" mass="7701">MSRHYRYKLPEGLRRMLTIFECWLTPLLVYQFFRTIMLPTSFDVVLLLIITLLYCSFYFKWI</sequence>
<keyword evidence="1" id="KW-0812">Transmembrane</keyword>
<organism evidence="2 3">
    <name type="scientific">Halolactibacillus miurensis</name>
    <dbReference type="NCBI Taxonomy" id="306541"/>
    <lineage>
        <taxon>Bacteria</taxon>
        <taxon>Bacillati</taxon>
        <taxon>Bacillota</taxon>
        <taxon>Bacilli</taxon>
        <taxon>Bacillales</taxon>
        <taxon>Bacillaceae</taxon>
        <taxon>Halolactibacillus</taxon>
    </lineage>
</organism>
<evidence type="ECO:0000313" key="2">
    <source>
        <dbReference type="EMBL" id="GEM03822.1"/>
    </source>
</evidence>
<feature type="transmembrane region" description="Helical" evidence="1">
    <location>
        <begin position="36"/>
        <end position="59"/>
    </location>
</feature>
<proteinExistence type="predicted"/>
<dbReference type="RefSeq" id="WP_143103129.1">
    <property type="nucleotide sequence ID" value="NZ_BJWJ01000005.1"/>
</dbReference>